<name>D2J8C0_STAAU</name>
<organism evidence="1">
    <name type="scientific">Staphylococcus aureus</name>
    <dbReference type="NCBI Taxonomy" id="1280"/>
    <lineage>
        <taxon>Bacteria</taxon>
        <taxon>Bacillati</taxon>
        <taxon>Bacillota</taxon>
        <taxon>Bacilli</taxon>
        <taxon>Bacillales</taxon>
        <taxon>Staphylococcaceae</taxon>
        <taxon>Staphylococcus</taxon>
    </lineage>
</organism>
<reference evidence="1" key="2">
    <citation type="submission" date="2009-12" db="EMBL/GenBank/DDBJ databases">
        <authorList>
            <person name="Summers A.O."/>
            <person name="Shearer J."/>
            <person name="Wireman J."/>
        </authorList>
    </citation>
    <scope>NUCLEOTIDE SEQUENCE</scope>
    <source>
        <strain evidence="1">Y74T</strain>
        <plasmid evidence="1">pWBG758</plasmid>
    </source>
</reference>
<dbReference type="EMBL" id="GQ900400">
    <property type="protein sequence ID" value="ACZ59020.1"/>
    <property type="molecule type" value="Genomic_DNA"/>
</dbReference>
<dbReference type="AlphaFoldDB" id="D2J8C0"/>
<gene>
    <name evidence="1" type="ORF">SAP040A_038</name>
</gene>
<sequence length="136" mass="16168">MINYLGNKLFRTVFELETVLDVFIHGDDSEFKVNTIEKPAQIISYMNQYITDYDLLKYHLIVNNLVSDTNLLTLSSKIRELIGEHFNQMYDEINIAFESESFNNFLMGKEHRGNVDFQELRKRVRKFIKNRNCYAD</sequence>
<proteinExistence type="predicted"/>
<geneLocation type="plasmid" evidence="1">
    <name>pWBG758</name>
</geneLocation>
<reference evidence="1" key="1">
    <citation type="submission" date="2009-08" db="EMBL/GenBank/DDBJ databases">
        <authorList>
            <person name="Gill J."/>
            <person name="Borman J."/>
            <person name="Shetty J."/>
            <person name="Hostetler J."/>
            <person name="Durkin S."/>
            <person name="Montgomery B."/>
        </authorList>
    </citation>
    <scope>NUCLEOTIDE SEQUENCE</scope>
    <source>
        <strain evidence="1">Y74T</strain>
        <plasmid evidence="1">pWBG758</plasmid>
    </source>
</reference>
<accession>D2J8C0</accession>
<keyword evidence="1" id="KW-0614">Plasmid</keyword>
<evidence type="ECO:0000313" key="1">
    <source>
        <dbReference type="EMBL" id="ACZ59020.1"/>
    </source>
</evidence>
<protein>
    <submittedName>
        <fullName evidence="1">Uncharacterized protein</fullName>
    </submittedName>
</protein>